<dbReference type="InParanoid" id="A0A096P9V3"/>
<dbReference type="InterPro" id="IPR016024">
    <property type="entry name" value="ARM-type_fold"/>
</dbReference>
<keyword evidence="2" id="KW-1185">Reference proteome</keyword>
<dbReference type="Proteomes" id="UP000009170">
    <property type="component" value="Unassembled WGS sequence"/>
</dbReference>
<dbReference type="OrthoDB" id="10647002at2759"/>
<accession>A0A096P9V3</accession>
<gene>
    <name evidence="1" type="ORF">OT_ostta18g00890</name>
</gene>
<comment type="caution">
    <text evidence="1">The sequence shown here is derived from an EMBL/GenBank/DDBJ whole genome shotgun (WGS) entry which is preliminary data.</text>
</comment>
<proteinExistence type="predicted"/>
<evidence type="ECO:0000313" key="1">
    <source>
        <dbReference type="EMBL" id="CEG00721.1"/>
    </source>
</evidence>
<reference evidence="2" key="1">
    <citation type="journal article" date="2006" name="Proc. Natl. Acad. Sci. U.S.A.">
        <title>Genome analysis of the smallest free-living eukaryote Ostreococcus tauri unveils many unique features.</title>
        <authorList>
            <person name="Derelle E."/>
            <person name="Ferraz C."/>
            <person name="Rombauts S."/>
            <person name="Rouze P."/>
            <person name="Worden A.Z."/>
            <person name="Robbens S."/>
            <person name="Partensky F."/>
            <person name="Degroeve S."/>
            <person name="Echeynie S."/>
            <person name="Cooke R."/>
            <person name="Saeys Y."/>
            <person name="Wuyts J."/>
            <person name="Jabbari K."/>
            <person name="Bowler C."/>
            <person name="Panaud O."/>
            <person name="Piegu B."/>
            <person name="Ball S.G."/>
            <person name="Ral J.-P."/>
            <person name="Bouget F.-Y."/>
            <person name="Piganeau G."/>
            <person name="De Baets B."/>
            <person name="Picard A."/>
            <person name="Delseny M."/>
            <person name="Demaille J."/>
            <person name="Van de Peer Y."/>
            <person name="Moreau H."/>
        </authorList>
    </citation>
    <scope>NUCLEOTIDE SEQUENCE [LARGE SCALE GENOMIC DNA]</scope>
    <source>
        <strain evidence="2">OTTH 0595 / CCAP 157/2 / RCC745</strain>
    </source>
</reference>
<dbReference type="RefSeq" id="XP_003084133.2">
    <property type="nucleotide sequence ID" value="XM_003084085.2"/>
</dbReference>
<evidence type="ECO:0000313" key="2">
    <source>
        <dbReference type="Proteomes" id="UP000009170"/>
    </source>
</evidence>
<dbReference type="GeneID" id="9838300"/>
<dbReference type="AlphaFoldDB" id="A0A096P9V3"/>
<organism evidence="1 2">
    <name type="scientific">Ostreococcus tauri</name>
    <name type="common">Marine green alga</name>
    <dbReference type="NCBI Taxonomy" id="70448"/>
    <lineage>
        <taxon>Eukaryota</taxon>
        <taxon>Viridiplantae</taxon>
        <taxon>Chlorophyta</taxon>
        <taxon>Mamiellophyceae</taxon>
        <taxon>Mamiellales</taxon>
        <taxon>Bathycoccaceae</taxon>
        <taxon>Ostreococcus</taxon>
    </lineage>
</organism>
<reference evidence="1 2" key="2">
    <citation type="journal article" date="2014" name="BMC Genomics">
        <title>An improved genome of the model marine alga Ostreococcus tauri unfolds by assessing Illumina de novo assemblies.</title>
        <authorList>
            <person name="Blanc-Mathieu R."/>
            <person name="Verhelst B."/>
            <person name="Derelle E."/>
            <person name="Rombauts S."/>
            <person name="Bouget F.Y."/>
            <person name="Carre I."/>
            <person name="Chateau A."/>
            <person name="Eyre-Walker A."/>
            <person name="Grimsley N."/>
            <person name="Moreau H."/>
            <person name="Piegu B."/>
            <person name="Rivals E."/>
            <person name="Schackwitz W."/>
            <person name="Van de Peer Y."/>
            <person name="Piganeau G."/>
        </authorList>
    </citation>
    <scope>NUCLEOTIDE SEQUENCE [LARGE SCALE GENOMIC DNA]</scope>
    <source>
        <strain evidence="2">OTTH 0595 / CCAP 157/2 / RCC745</strain>
    </source>
</reference>
<dbReference type="EMBL" id="CAID01000018">
    <property type="protein sequence ID" value="CEG00721.1"/>
    <property type="molecule type" value="Genomic_DNA"/>
</dbReference>
<dbReference type="KEGG" id="ota:OT_ostta18g00890"/>
<protein>
    <submittedName>
        <fullName evidence="1">Armadillo-type fold</fullName>
    </submittedName>
</protein>
<name>A0A096P9V3_OSTTA</name>
<sequence>MSATRHREPLDEACRLLEASAIVPTIASALEEVTKELEIRTDTFAAEQLSVDRLLDVARRVTSRTVDHASAKVRRLAFEFVRRANEMFERVESTSVNSTDARDVDWALGLCERRARIEKDETTRKAVCTALCTTSKRVRTITELKTALMALEPFARDEEAGNAITALETCRAMLTRDVARHLVRNEDVLRPCEEMFWTIRSTCARHRRGIVRSAAVRACGGLATALVIGGHRSLVPEAYANDMLRSSLDVKPDVVRAVCESISESFIARIEDGTYTVREEDGASLCALLVGASIDDDLLSFLKVVNDAHATKMMGEGCRTVVCYTLKDVFVCLTRNPTFREDKRAFEISLRAIALAIEHVGALCAEFTRDIVDAMASGPANAKVVDIHRIVESLLTYAPESRYTWIEPTMTGVESTSRGESYLEIAEAFVSAELDRPDRSMDPSLAAHIADALLKCGDLTLSASCAEIVAALLELTRNRFDDVSRRCRARLKAIEILNDESSRNLDEDSADEASYFIDNTETDQSLTHVESHFEESINAYGDASEWRRYERALIRFYVRVRGDCLSERILRAFEERIDPANFDGSVHACLAVKCHVRAFAAYIGVDGRFRRGQNSLQSSLLAPVLDNLLSWLRWRPGAAVAEIRGMVVSCLSRVASTSRDAKDGDILIQWLSHASRVSDAMKIFCTLSLHSDEIARAMGVLRRAVYAADPDNARAHVDQFARKYMDDLSTSTFEHERERACEALRETLEHMGTSTEAAAHLRELFPFADDANDVIRRTVRATLERAKTQHSTLIEDFASSPTAKSFVHTDGLAGLRAVSAEDGW</sequence>
<dbReference type="SUPFAM" id="SSF48371">
    <property type="entry name" value="ARM repeat"/>
    <property type="match status" value="1"/>
</dbReference>